<evidence type="ECO:0000313" key="5">
    <source>
        <dbReference type="Proteomes" id="UP000199482"/>
    </source>
</evidence>
<evidence type="ECO:0000313" key="6">
    <source>
        <dbReference type="Proteomes" id="UP000893823"/>
    </source>
</evidence>
<evidence type="ECO:0000256" key="1">
    <source>
        <dbReference type="ARBA" id="ARBA00006817"/>
    </source>
</evidence>
<dbReference type="Proteomes" id="UP000893823">
    <property type="component" value="Unassembled WGS sequence"/>
</dbReference>
<accession>A0A1H1ZD76</accession>
<sequence length="154" mass="17294">MNERTDDAQFTITRIFDAPRSLVWRAWTESADAAEWWHPRGIEIKEGSVAIDVRPGGRYAYTMVNPADGAEYPTVGVYREVDPPKRLVFTWASPGDPDDTAPVITVDLRELPGDRTEMLFHLRGVAGRPGDEDVYDGWDSAFDLLGEQLTARAR</sequence>
<keyword evidence="6" id="KW-1185">Reference proteome</keyword>
<feature type="domain" description="Activator of Hsp90 ATPase homologue 1/2-like C-terminal" evidence="2">
    <location>
        <begin position="17"/>
        <end position="147"/>
    </location>
</feature>
<dbReference type="OrthoDB" id="3365660at2"/>
<protein>
    <submittedName>
        <fullName evidence="4">Uncharacterized conserved protein YndB, AHSA1/START domain</fullName>
    </submittedName>
    <submittedName>
        <fullName evidence="3">Uncharacterized protein YndB with AHSA1/START domain</fullName>
    </submittedName>
</protein>
<reference evidence="3" key="3">
    <citation type="submission" date="2022-06" db="EMBL/GenBank/DDBJ databases">
        <title>Genomic Encyclopedia of Type Strains, Phase III (KMG-III): the genomes of soil and plant-associated and newly described type strains.</title>
        <authorList>
            <person name="Whitman W."/>
        </authorList>
    </citation>
    <scope>NUCLEOTIDE SEQUENCE</scope>
    <source>
        <strain evidence="3">CPCC 202695</strain>
    </source>
</reference>
<dbReference type="RefSeq" id="WP_092674423.1">
    <property type="nucleotide sequence ID" value="NZ_BMDN01000002.1"/>
</dbReference>
<gene>
    <name evidence="3" type="ORF">BCL57_001197</name>
    <name evidence="4" type="ORF">SAMN04489721_3122</name>
</gene>
<reference evidence="4" key="1">
    <citation type="submission" date="2016-10" db="EMBL/GenBank/DDBJ databases">
        <authorList>
            <person name="de Groot N.N."/>
        </authorList>
    </citation>
    <scope>NUCLEOTIDE SEQUENCE [LARGE SCALE GENOMIC DNA]</scope>
    <source>
        <strain evidence="4">CPCC 202695</strain>
    </source>
</reference>
<dbReference type="InterPro" id="IPR023393">
    <property type="entry name" value="START-like_dom_sf"/>
</dbReference>
<reference evidence="5" key="2">
    <citation type="submission" date="2016-10" db="EMBL/GenBank/DDBJ databases">
        <authorList>
            <person name="Varghese N."/>
            <person name="Submissions S."/>
        </authorList>
    </citation>
    <scope>NUCLEOTIDE SEQUENCE [LARGE SCALE GENOMIC DNA]</scope>
    <source>
        <strain evidence="5">CPCC 202695</strain>
    </source>
</reference>
<dbReference type="EMBL" id="LT629755">
    <property type="protein sequence ID" value="SDT31731.1"/>
    <property type="molecule type" value="Genomic_DNA"/>
</dbReference>
<comment type="similarity">
    <text evidence="1">Belongs to the AHA1 family.</text>
</comment>
<name>A0A1H1ZD76_9MICO</name>
<dbReference type="Pfam" id="PF08327">
    <property type="entry name" value="AHSA1"/>
    <property type="match status" value="1"/>
</dbReference>
<dbReference type="SUPFAM" id="SSF55961">
    <property type="entry name" value="Bet v1-like"/>
    <property type="match status" value="1"/>
</dbReference>
<evidence type="ECO:0000259" key="2">
    <source>
        <dbReference type="Pfam" id="PF08327"/>
    </source>
</evidence>
<dbReference type="Gene3D" id="3.30.530.20">
    <property type="match status" value="1"/>
</dbReference>
<dbReference type="STRING" id="589382.SAMN04489721_3122"/>
<dbReference type="InterPro" id="IPR013538">
    <property type="entry name" value="ASHA1/2-like_C"/>
</dbReference>
<organism evidence="4 5">
    <name type="scientific">Agromyces flavus</name>
    <dbReference type="NCBI Taxonomy" id="589382"/>
    <lineage>
        <taxon>Bacteria</taxon>
        <taxon>Bacillati</taxon>
        <taxon>Actinomycetota</taxon>
        <taxon>Actinomycetes</taxon>
        <taxon>Micrococcales</taxon>
        <taxon>Microbacteriaceae</taxon>
        <taxon>Agromyces</taxon>
    </lineage>
</organism>
<proteinExistence type="inferred from homology"/>
<dbReference type="EMBL" id="SODL02000002">
    <property type="protein sequence ID" value="MCP2367043.1"/>
    <property type="molecule type" value="Genomic_DNA"/>
</dbReference>
<evidence type="ECO:0000313" key="3">
    <source>
        <dbReference type="EMBL" id="MCP2367043.1"/>
    </source>
</evidence>
<dbReference type="Proteomes" id="UP000199482">
    <property type="component" value="Chromosome I"/>
</dbReference>
<dbReference type="CDD" id="cd07814">
    <property type="entry name" value="SRPBCC_CalC_Aha1-like"/>
    <property type="match status" value="1"/>
</dbReference>
<evidence type="ECO:0000313" key="4">
    <source>
        <dbReference type="EMBL" id="SDT31731.1"/>
    </source>
</evidence>
<dbReference type="AlphaFoldDB" id="A0A1H1ZD76"/>